<evidence type="ECO:0000313" key="7">
    <source>
        <dbReference type="Proteomes" id="UP001156664"/>
    </source>
</evidence>
<evidence type="ECO:0000256" key="5">
    <source>
        <dbReference type="RuleBase" id="RU364069"/>
    </source>
</evidence>
<dbReference type="EC" id="5.1.3.13" evidence="3 5"/>
<evidence type="ECO:0000256" key="1">
    <source>
        <dbReference type="ARBA" id="ARBA00001298"/>
    </source>
</evidence>
<reference evidence="7" key="1">
    <citation type="journal article" date="2019" name="Int. J. Syst. Evol. Microbiol.">
        <title>The Global Catalogue of Microorganisms (GCM) 10K type strain sequencing project: providing services to taxonomists for standard genome sequencing and annotation.</title>
        <authorList>
            <consortium name="The Broad Institute Genomics Platform"/>
            <consortium name="The Broad Institute Genome Sequencing Center for Infectious Disease"/>
            <person name="Wu L."/>
            <person name="Ma J."/>
        </authorList>
    </citation>
    <scope>NUCLEOTIDE SEQUENCE [LARGE SCALE GENOMIC DNA]</scope>
    <source>
        <strain evidence="7">NBRC 105857</strain>
    </source>
</reference>
<comment type="caution">
    <text evidence="6">The sequence shown here is derived from an EMBL/GenBank/DDBJ whole genome shotgun (WGS) entry which is preliminary data.</text>
</comment>
<accession>A0ABQ5YS29</accession>
<comment type="subunit">
    <text evidence="5">Homodimer.</text>
</comment>
<dbReference type="RefSeq" id="WP_284282239.1">
    <property type="nucleotide sequence ID" value="NZ_BSOJ01000031.1"/>
</dbReference>
<keyword evidence="7" id="KW-1185">Reference proteome</keyword>
<dbReference type="InterPro" id="IPR000888">
    <property type="entry name" value="RmlC-like"/>
</dbReference>
<evidence type="ECO:0000256" key="4">
    <source>
        <dbReference type="ARBA" id="ARBA00019595"/>
    </source>
</evidence>
<evidence type="ECO:0000256" key="3">
    <source>
        <dbReference type="ARBA" id="ARBA00012098"/>
    </source>
</evidence>
<keyword evidence="5" id="KW-0413">Isomerase</keyword>
<evidence type="ECO:0000313" key="6">
    <source>
        <dbReference type="EMBL" id="GLR27438.1"/>
    </source>
</evidence>
<dbReference type="PANTHER" id="PTHR21047">
    <property type="entry name" value="DTDP-6-DEOXY-D-GLUCOSE-3,5 EPIMERASE"/>
    <property type="match status" value="1"/>
</dbReference>
<comment type="catalytic activity">
    <reaction evidence="1 5">
        <text>dTDP-4-dehydro-6-deoxy-alpha-D-glucose = dTDP-4-dehydro-beta-L-rhamnose</text>
        <dbReference type="Rhea" id="RHEA:16969"/>
        <dbReference type="ChEBI" id="CHEBI:57649"/>
        <dbReference type="ChEBI" id="CHEBI:62830"/>
        <dbReference type="EC" id="5.1.3.13"/>
    </reaction>
</comment>
<dbReference type="InterPro" id="IPR014710">
    <property type="entry name" value="RmlC-like_jellyroll"/>
</dbReference>
<name>A0ABQ5YS29_9BURK</name>
<dbReference type="InterPro" id="IPR011051">
    <property type="entry name" value="RmlC_Cupin_sf"/>
</dbReference>
<dbReference type="Pfam" id="PF00908">
    <property type="entry name" value="dTDP_sugar_isom"/>
    <property type="match status" value="1"/>
</dbReference>
<protein>
    <recommendedName>
        <fullName evidence="4 5">dTDP-4-dehydrorhamnose 3,5-epimerase</fullName>
        <ecNumber evidence="3 5">5.1.3.13</ecNumber>
    </recommendedName>
    <alternativeName>
        <fullName evidence="5">Thymidine diphospho-4-keto-rhamnose 3,5-epimerase</fullName>
    </alternativeName>
</protein>
<sequence>MKAWQAGLRGLWLIQPTVHADSRGAFFERFNARQFEQLTGEAPRFVQTCESASAHKNTVRGLHLQLKTKAQGKLVWVQQGAVRDVVLDARPDSPTFGHHEVLELTAENRLQLWIPPGFAHGFATLTDNTVFQYQVTDFYSPEHERCIAWNEPDLNIDWGVQGEPIVSEKDAKGMSWLDFCRLG</sequence>
<dbReference type="SUPFAM" id="SSF51182">
    <property type="entry name" value="RmlC-like cupins"/>
    <property type="match status" value="1"/>
</dbReference>
<comment type="pathway">
    <text evidence="5">Carbohydrate biosynthesis; dTDP-L-rhamnose biosynthesis.</text>
</comment>
<dbReference type="Proteomes" id="UP001156664">
    <property type="component" value="Unassembled WGS sequence"/>
</dbReference>
<dbReference type="EMBL" id="BSOJ01000031">
    <property type="protein sequence ID" value="GLR27438.1"/>
    <property type="molecule type" value="Genomic_DNA"/>
</dbReference>
<comment type="similarity">
    <text evidence="5">Belongs to the dTDP-4-dehydrorhamnose 3,5-epimerase family.</text>
</comment>
<dbReference type="CDD" id="cd00438">
    <property type="entry name" value="cupin_RmlC"/>
    <property type="match status" value="1"/>
</dbReference>
<dbReference type="Gene3D" id="2.60.120.10">
    <property type="entry name" value="Jelly Rolls"/>
    <property type="match status" value="1"/>
</dbReference>
<dbReference type="PANTHER" id="PTHR21047:SF2">
    <property type="entry name" value="THYMIDINE DIPHOSPHO-4-KETO-RHAMNOSE 3,5-EPIMERASE"/>
    <property type="match status" value="1"/>
</dbReference>
<evidence type="ECO:0000256" key="2">
    <source>
        <dbReference type="ARBA" id="ARBA00001997"/>
    </source>
</evidence>
<organism evidence="6 7">
    <name type="scientific">Limnobacter litoralis</name>
    <dbReference type="NCBI Taxonomy" id="481366"/>
    <lineage>
        <taxon>Bacteria</taxon>
        <taxon>Pseudomonadati</taxon>
        <taxon>Pseudomonadota</taxon>
        <taxon>Betaproteobacteria</taxon>
        <taxon>Burkholderiales</taxon>
        <taxon>Burkholderiaceae</taxon>
        <taxon>Limnobacter</taxon>
    </lineage>
</organism>
<gene>
    <name evidence="6" type="primary">rmlC</name>
    <name evidence="6" type="ORF">GCM10007875_25290</name>
</gene>
<dbReference type="NCBIfam" id="TIGR01221">
    <property type="entry name" value="rmlC"/>
    <property type="match status" value="1"/>
</dbReference>
<comment type="function">
    <text evidence="2 5">Catalyzes the epimerization of the C3' and C5'positions of dTDP-6-deoxy-D-xylo-4-hexulose, forming dTDP-6-deoxy-L-lyxo-4-hexulose.</text>
</comment>
<proteinExistence type="inferred from homology"/>